<keyword evidence="4" id="KW-0802">TPR repeat</keyword>
<comment type="subcellular location">
    <subcellularLocation>
        <location evidence="1">Cytoplasm</location>
    </subcellularLocation>
</comment>
<dbReference type="GO" id="GO:0005737">
    <property type="term" value="C:cytoplasm"/>
    <property type="evidence" value="ECO:0007669"/>
    <property type="project" value="UniProtKB-SubCell"/>
</dbReference>
<dbReference type="SUPFAM" id="SSF48452">
    <property type="entry name" value="TPR-like"/>
    <property type="match status" value="1"/>
</dbReference>
<dbReference type="GO" id="GO:0005871">
    <property type="term" value="C:kinesin complex"/>
    <property type="evidence" value="ECO:0007669"/>
    <property type="project" value="InterPro"/>
</dbReference>
<dbReference type="PANTHER" id="PTHR45783:SF3">
    <property type="entry name" value="KINESIN LIGHT CHAIN"/>
    <property type="match status" value="1"/>
</dbReference>
<dbReference type="Gene3D" id="1.25.40.10">
    <property type="entry name" value="Tetratricopeptide repeat domain"/>
    <property type="match status" value="1"/>
</dbReference>
<keyword evidence="3" id="KW-0677">Repeat</keyword>
<accession>A0A9W6F3G8</accession>
<evidence type="ECO:0000256" key="5">
    <source>
        <dbReference type="SAM" id="MobiDB-lite"/>
    </source>
</evidence>
<dbReference type="InterPro" id="IPR002151">
    <property type="entry name" value="Kinesin_light"/>
</dbReference>
<protein>
    <submittedName>
        <fullName evidence="6">Uncharacterized protein</fullName>
    </submittedName>
</protein>
<evidence type="ECO:0000313" key="6">
    <source>
        <dbReference type="EMBL" id="GLC55047.1"/>
    </source>
</evidence>
<organism evidence="6 7">
    <name type="scientific">Pleodorina starrii</name>
    <dbReference type="NCBI Taxonomy" id="330485"/>
    <lineage>
        <taxon>Eukaryota</taxon>
        <taxon>Viridiplantae</taxon>
        <taxon>Chlorophyta</taxon>
        <taxon>core chlorophytes</taxon>
        <taxon>Chlorophyceae</taxon>
        <taxon>CS clade</taxon>
        <taxon>Chlamydomonadales</taxon>
        <taxon>Volvocaceae</taxon>
        <taxon>Pleodorina</taxon>
    </lineage>
</organism>
<keyword evidence="7" id="KW-1185">Reference proteome</keyword>
<dbReference type="EMBL" id="BRXU01000012">
    <property type="protein sequence ID" value="GLC55047.1"/>
    <property type="molecule type" value="Genomic_DNA"/>
</dbReference>
<feature type="region of interest" description="Disordered" evidence="5">
    <location>
        <begin position="135"/>
        <end position="155"/>
    </location>
</feature>
<name>A0A9W6F3G8_9CHLO</name>
<reference evidence="6 7" key="1">
    <citation type="journal article" date="2023" name="Commun. Biol.">
        <title>Reorganization of the ancestral sex-determining regions during the evolution of trioecy in Pleodorina starrii.</title>
        <authorList>
            <person name="Takahashi K."/>
            <person name="Suzuki S."/>
            <person name="Kawai-Toyooka H."/>
            <person name="Yamamoto K."/>
            <person name="Hamaji T."/>
            <person name="Ootsuki R."/>
            <person name="Yamaguchi H."/>
            <person name="Kawachi M."/>
            <person name="Higashiyama T."/>
            <person name="Nozaki H."/>
        </authorList>
    </citation>
    <scope>NUCLEOTIDE SEQUENCE [LARGE SCALE GENOMIC DNA]</scope>
    <source>
        <strain evidence="6 7">NIES-4479</strain>
    </source>
</reference>
<dbReference type="Pfam" id="PF13374">
    <property type="entry name" value="TPR_10"/>
    <property type="match status" value="1"/>
</dbReference>
<dbReference type="PANTHER" id="PTHR45783">
    <property type="entry name" value="KINESIN LIGHT CHAIN"/>
    <property type="match status" value="1"/>
</dbReference>
<proteinExistence type="predicted"/>
<evidence type="ECO:0000256" key="2">
    <source>
        <dbReference type="ARBA" id="ARBA00022490"/>
    </source>
</evidence>
<dbReference type="Pfam" id="PF13424">
    <property type="entry name" value="TPR_12"/>
    <property type="match status" value="1"/>
</dbReference>
<dbReference type="InterPro" id="IPR011990">
    <property type="entry name" value="TPR-like_helical_dom_sf"/>
</dbReference>
<evidence type="ECO:0000256" key="1">
    <source>
        <dbReference type="ARBA" id="ARBA00004496"/>
    </source>
</evidence>
<dbReference type="OrthoDB" id="5086500at2759"/>
<dbReference type="GO" id="GO:0019894">
    <property type="term" value="F:kinesin binding"/>
    <property type="evidence" value="ECO:0007669"/>
    <property type="project" value="TreeGrafter"/>
</dbReference>
<comment type="caution">
    <text evidence="6">The sequence shown here is derived from an EMBL/GenBank/DDBJ whole genome shotgun (WGS) entry which is preliminary data.</text>
</comment>
<evidence type="ECO:0000256" key="3">
    <source>
        <dbReference type="ARBA" id="ARBA00022737"/>
    </source>
</evidence>
<gene>
    <name evidence="6" type="primary">PLEST009004</name>
    <name evidence="6" type="ORF">PLESTB_000938000</name>
</gene>
<sequence length="324" mass="35760">MADVLHLGAKLADDAGGAPLALRSLHIRHKYLGKENEATVFALNTLARVLDSNAAELADRLYRQALNLMSRLEALDGTQRTLTLEVKRCYSAFLRRQGAAPARLLEGQAAAQQAALQPAASLDLSWWEWDVPEQQQHPGGVGWEQQQHPEQHREQQLEAAEGLLVEAAESSKELLGERHPFTAVMRYVLAGVRSDRGKLQEAAGDYRAMLQAATDALGAQHYYTRFMQIPLACCLVKLGEYQEAEKLLRAVMEEEGKVPGGEGTGIHGEAQVNLADCLGQQERCREAEELYRQLLNTGREGEQVFEEAKVGLAKLLATSKQPDE</sequence>
<dbReference type="AlphaFoldDB" id="A0A9W6F3G8"/>
<dbReference type="GO" id="GO:0007018">
    <property type="term" value="P:microtubule-based movement"/>
    <property type="evidence" value="ECO:0007669"/>
    <property type="project" value="TreeGrafter"/>
</dbReference>
<keyword evidence="2" id="KW-0963">Cytoplasm</keyword>
<evidence type="ECO:0000313" key="7">
    <source>
        <dbReference type="Proteomes" id="UP001165080"/>
    </source>
</evidence>
<dbReference type="Proteomes" id="UP001165080">
    <property type="component" value="Unassembled WGS sequence"/>
</dbReference>
<evidence type="ECO:0000256" key="4">
    <source>
        <dbReference type="ARBA" id="ARBA00022803"/>
    </source>
</evidence>